<comment type="caution">
    <text evidence="1">The sequence shown here is derived from an EMBL/GenBank/DDBJ whole genome shotgun (WGS) entry which is preliminary data.</text>
</comment>
<evidence type="ECO:0000313" key="1">
    <source>
        <dbReference type="EMBL" id="MES1918413.1"/>
    </source>
</evidence>
<reference evidence="1 2" key="1">
    <citation type="journal article" date="2024" name="BMC Biol.">
        <title>Comparative genomics of Ascetosporea gives new insight into the evolutionary basis for animal parasitism in Rhizaria.</title>
        <authorList>
            <person name="Hiltunen Thoren M."/>
            <person name="Onut-Brannstrom I."/>
            <person name="Alfjorden A."/>
            <person name="Peckova H."/>
            <person name="Swords F."/>
            <person name="Hooper C."/>
            <person name="Holzer A.S."/>
            <person name="Bass D."/>
            <person name="Burki F."/>
        </authorList>
    </citation>
    <scope>NUCLEOTIDE SEQUENCE [LARGE SCALE GENOMIC DNA]</scope>
    <source>
        <strain evidence="1">20-A016</strain>
    </source>
</reference>
<protein>
    <submittedName>
        <fullName evidence="1">Uncharacterized protein</fullName>
    </submittedName>
</protein>
<evidence type="ECO:0000313" key="2">
    <source>
        <dbReference type="Proteomes" id="UP001439008"/>
    </source>
</evidence>
<name>A0ABV2AGA0_9EUKA</name>
<keyword evidence="2" id="KW-1185">Reference proteome</keyword>
<accession>A0ABV2AGA0</accession>
<dbReference type="EMBL" id="JBDODL010000059">
    <property type="protein sequence ID" value="MES1918413.1"/>
    <property type="molecule type" value="Genomic_DNA"/>
</dbReference>
<proteinExistence type="predicted"/>
<sequence>MARIFSNSINSKLKHENPLISLKSLLFEALSDILPDDFSKISDINLRRIRLSDGSDKAPEQKAVHYRPFYPQKDAPNRDGLFEEKSEQKNQFVSIRFSLNCDEDERTLKRIAKKLLFSNRGEFCNHKLLSLFNEVRTTDLETPFELSDFRWHQMALETPPNLLPWLSEEQKTLLGISDYSRFKDDPVVYVEDDLFSEYWKDVGCGLPEEKSARCDFNMYTSNYFIMMQCHNALLKLTRSVFCQLSKKKKTKRRFTMLRAPHIFGDAKDHIEETVMHRVYTFVVPDSLRHKIDRAAQEVIALGCDVKLKWSEELD</sequence>
<gene>
    <name evidence="1" type="ORF">MHBO_000381</name>
</gene>
<organism evidence="1 2">
    <name type="scientific">Bonamia ostreae</name>
    <dbReference type="NCBI Taxonomy" id="126728"/>
    <lineage>
        <taxon>Eukaryota</taxon>
        <taxon>Sar</taxon>
        <taxon>Rhizaria</taxon>
        <taxon>Endomyxa</taxon>
        <taxon>Ascetosporea</taxon>
        <taxon>Haplosporida</taxon>
        <taxon>Bonamia</taxon>
    </lineage>
</organism>
<dbReference type="Proteomes" id="UP001439008">
    <property type="component" value="Unassembled WGS sequence"/>
</dbReference>